<accession>V9EU51</accession>
<protein>
    <submittedName>
        <fullName evidence="2">Uncharacterized protein</fullName>
    </submittedName>
</protein>
<comment type="caution">
    <text evidence="2">The sequence shown here is derived from an EMBL/GenBank/DDBJ whole genome shotgun (WGS) entry which is preliminary data.</text>
</comment>
<feature type="compositionally biased region" description="Polar residues" evidence="1">
    <location>
        <begin position="60"/>
        <end position="69"/>
    </location>
</feature>
<gene>
    <name evidence="2" type="ORF">F443_13183</name>
</gene>
<proteinExistence type="predicted"/>
<evidence type="ECO:0000313" key="3">
    <source>
        <dbReference type="Proteomes" id="UP000018721"/>
    </source>
</evidence>
<evidence type="ECO:0000313" key="2">
    <source>
        <dbReference type="EMBL" id="ETI41602.1"/>
    </source>
</evidence>
<name>V9EU51_PHYNI</name>
<dbReference type="Proteomes" id="UP000018721">
    <property type="component" value="Unassembled WGS sequence"/>
</dbReference>
<feature type="compositionally biased region" description="Basic and acidic residues" evidence="1">
    <location>
        <begin position="72"/>
        <end position="84"/>
    </location>
</feature>
<feature type="region of interest" description="Disordered" evidence="1">
    <location>
        <begin position="60"/>
        <end position="99"/>
    </location>
</feature>
<keyword evidence="3" id="KW-1185">Reference proteome</keyword>
<dbReference type="HOGENOM" id="CLU_1286273_0_0_1"/>
<dbReference type="EMBL" id="ANIZ01002258">
    <property type="protein sequence ID" value="ETI41602.1"/>
    <property type="molecule type" value="Genomic_DNA"/>
</dbReference>
<reference evidence="2 3" key="1">
    <citation type="submission" date="2013-11" db="EMBL/GenBank/DDBJ databases">
        <title>The Genome Sequence of Phytophthora parasitica P1569.</title>
        <authorList>
            <consortium name="The Broad Institute Genomics Platform"/>
            <person name="Russ C."/>
            <person name="Tyler B."/>
            <person name="Panabieres F."/>
            <person name="Shan W."/>
            <person name="Tripathy S."/>
            <person name="Grunwald N."/>
            <person name="Machado M."/>
            <person name="Johnson C.S."/>
            <person name="Arredondo F."/>
            <person name="Hong C."/>
            <person name="Coffey M."/>
            <person name="Young S.K."/>
            <person name="Zeng Q."/>
            <person name="Gargeya S."/>
            <person name="Fitzgerald M."/>
            <person name="Abouelleil A."/>
            <person name="Alvarado L."/>
            <person name="Chapman S.B."/>
            <person name="Gainer-Dewar J."/>
            <person name="Goldberg J."/>
            <person name="Griggs A."/>
            <person name="Gujja S."/>
            <person name="Hansen M."/>
            <person name="Howarth C."/>
            <person name="Imamovic A."/>
            <person name="Ireland A."/>
            <person name="Larimer J."/>
            <person name="McCowan C."/>
            <person name="Murphy C."/>
            <person name="Pearson M."/>
            <person name="Poon T.W."/>
            <person name="Priest M."/>
            <person name="Roberts A."/>
            <person name="Saif S."/>
            <person name="Shea T."/>
            <person name="Sykes S."/>
            <person name="Wortman J."/>
            <person name="Nusbaum C."/>
            <person name="Birren B."/>
        </authorList>
    </citation>
    <scope>NUCLEOTIDE SEQUENCE [LARGE SCALE GENOMIC DNA]</scope>
    <source>
        <strain evidence="2 3">P1569</strain>
    </source>
</reference>
<feature type="non-terminal residue" evidence="2">
    <location>
        <position position="1"/>
    </location>
</feature>
<organism evidence="2 3">
    <name type="scientific">Phytophthora nicotianae P1569</name>
    <dbReference type="NCBI Taxonomy" id="1317065"/>
    <lineage>
        <taxon>Eukaryota</taxon>
        <taxon>Sar</taxon>
        <taxon>Stramenopiles</taxon>
        <taxon>Oomycota</taxon>
        <taxon>Peronosporomycetes</taxon>
        <taxon>Peronosporales</taxon>
        <taxon>Peronosporaceae</taxon>
        <taxon>Phytophthora</taxon>
    </lineage>
</organism>
<sequence>SDRPLNTNAEVTSPDGRMFTQSDSIGVDWEDLDATILVAGNETFLCASDKHIGSVEYTSSLTSSTSDNAESGEGKSCRATETRSRRSRREQKHELEEMRRQASVLNGELLRLYQIKENEKAVFNAAQTANFWLWKSVAMQQRHERALAEEEQRELTVTAQIQATYIRILNEIIQKQEDASFTHRTSDDYHRNQCFESDMLESFIQELDSFDYVAD</sequence>
<dbReference type="AlphaFoldDB" id="V9EU51"/>
<evidence type="ECO:0000256" key="1">
    <source>
        <dbReference type="SAM" id="MobiDB-lite"/>
    </source>
</evidence>